<feature type="compositionally biased region" description="Basic and acidic residues" evidence="4">
    <location>
        <begin position="356"/>
        <end position="374"/>
    </location>
</feature>
<dbReference type="Gene3D" id="1.10.260.40">
    <property type="entry name" value="lambda repressor-like DNA-binding domains"/>
    <property type="match status" value="1"/>
</dbReference>
<dbReference type="InterPro" id="IPR000843">
    <property type="entry name" value="HTH_LacI"/>
</dbReference>
<accession>A0A940RXH2</accession>
<dbReference type="GO" id="GO:0003700">
    <property type="term" value="F:DNA-binding transcription factor activity"/>
    <property type="evidence" value="ECO:0007669"/>
    <property type="project" value="TreeGrafter"/>
</dbReference>
<gene>
    <name evidence="6" type="ORF">JFN87_22935</name>
</gene>
<keyword evidence="7" id="KW-1185">Reference proteome</keyword>
<dbReference type="PANTHER" id="PTHR30146">
    <property type="entry name" value="LACI-RELATED TRANSCRIPTIONAL REPRESSOR"/>
    <property type="match status" value="1"/>
</dbReference>
<protein>
    <submittedName>
        <fullName evidence="6">LacI family DNA-binding transcriptional regulator</fullName>
    </submittedName>
</protein>
<evidence type="ECO:0000256" key="3">
    <source>
        <dbReference type="ARBA" id="ARBA00023163"/>
    </source>
</evidence>
<keyword evidence="3" id="KW-0804">Transcription</keyword>
<dbReference type="CDD" id="cd01392">
    <property type="entry name" value="HTH_LacI"/>
    <property type="match status" value="1"/>
</dbReference>
<evidence type="ECO:0000313" key="7">
    <source>
        <dbReference type="Proteomes" id="UP000670475"/>
    </source>
</evidence>
<feature type="domain" description="HTH lacI-type" evidence="5">
    <location>
        <begin position="10"/>
        <end position="57"/>
    </location>
</feature>
<dbReference type="SUPFAM" id="SSF47413">
    <property type="entry name" value="lambda repressor-like DNA-binding domains"/>
    <property type="match status" value="1"/>
</dbReference>
<dbReference type="Pfam" id="PF13377">
    <property type="entry name" value="Peripla_BP_3"/>
    <property type="match status" value="1"/>
</dbReference>
<evidence type="ECO:0000256" key="1">
    <source>
        <dbReference type="ARBA" id="ARBA00023015"/>
    </source>
</evidence>
<proteinExistence type="predicted"/>
<organism evidence="6 7">
    <name type="scientific">Streptomyces montanisoli</name>
    <dbReference type="NCBI Taxonomy" id="2798581"/>
    <lineage>
        <taxon>Bacteria</taxon>
        <taxon>Bacillati</taxon>
        <taxon>Actinomycetota</taxon>
        <taxon>Actinomycetes</taxon>
        <taxon>Kitasatosporales</taxon>
        <taxon>Streptomycetaceae</taxon>
        <taxon>Streptomyces</taxon>
    </lineage>
</organism>
<evidence type="ECO:0000259" key="5">
    <source>
        <dbReference type="PROSITE" id="PS50932"/>
    </source>
</evidence>
<keyword evidence="1" id="KW-0805">Transcription regulation</keyword>
<dbReference type="AlphaFoldDB" id="A0A940RXH2"/>
<dbReference type="Proteomes" id="UP000670475">
    <property type="component" value="Unassembled WGS sequence"/>
</dbReference>
<dbReference type="Pfam" id="PF00356">
    <property type="entry name" value="LacI"/>
    <property type="match status" value="1"/>
</dbReference>
<dbReference type="CDD" id="cd06296">
    <property type="entry name" value="PBP1_CatR-like"/>
    <property type="match status" value="1"/>
</dbReference>
<dbReference type="EMBL" id="JAGIQL010000109">
    <property type="protein sequence ID" value="MBP0460326.1"/>
    <property type="molecule type" value="Genomic_DNA"/>
</dbReference>
<feature type="compositionally biased region" description="Basic and acidic residues" evidence="4">
    <location>
        <begin position="312"/>
        <end position="338"/>
    </location>
</feature>
<reference evidence="6" key="1">
    <citation type="submission" date="2021-03" db="EMBL/GenBank/DDBJ databases">
        <title>Whole genome sequence of Streptomyces bomunensis MMS17-BM035.</title>
        <authorList>
            <person name="Lee J.H."/>
        </authorList>
    </citation>
    <scope>NUCLEOTIDE SEQUENCE</scope>
    <source>
        <strain evidence="6">MMS17-BM035</strain>
    </source>
</reference>
<evidence type="ECO:0000256" key="2">
    <source>
        <dbReference type="ARBA" id="ARBA00023125"/>
    </source>
</evidence>
<dbReference type="InterPro" id="IPR028082">
    <property type="entry name" value="Peripla_BP_I"/>
</dbReference>
<dbReference type="PANTHER" id="PTHR30146:SF153">
    <property type="entry name" value="LACTOSE OPERON REPRESSOR"/>
    <property type="match status" value="1"/>
</dbReference>
<dbReference type="SMART" id="SM00354">
    <property type="entry name" value="HTH_LACI"/>
    <property type="match status" value="1"/>
</dbReference>
<dbReference type="GO" id="GO:0000976">
    <property type="term" value="F:transcription cis-regulatory region binding"/>
    <property type="evidence" value="ECO:0007669"/>
    <property type="project" value="TreeGrafter"/>
</dbReference>
<name>A0A940RXH2_9ACTN</name>
<dbReference type="SUPFAM" id="SSF53822">
    <property type="entry name" value="Periplasmic binding protein-like I"/>
    <property type="match status" value="1"/>
</dbReference>
<evidence type="ECO:0000313" key="6">
    <source>
        <dbReference type="EMBL" id="MBP0460326.1"/>
    </source>
</evidence>
<dbReference type="PROSITE" id="PS50932">
    <property type="entry name" value="HTH_LACI_2"/>
    <property type="match status" value="1"/>
</dbReference>
<sequence>MADDRSAGRTTLAQVATQAGVSLSTVSKVLNGRPDVSAPTRVKVEELLDEHGYRRSAPTPPEAPLLEIVFHELDSIWSMQLIRGVQNIAQQGGMSVVLTETGTRHSPGADWVEGVLRRRPLGVVLVFSTLPDELKKKLWSRAIPFVIVDPAGDPEPDVPSVGSANWAGGLAATRHLIDLGHRRIAMITGPEDMLCSLARLDGFRSALGMAGLTPDPALVRYGDFHVAAGREHALDLLRAPDRPTAIFAGSDLQALGVLEAARLLGLQVPEDLSVVGYDDIPLAQWSSPALTTVNQPLERMAEEAAQMLLRLRGDRGQARPDGRVGSDGRVGPDGRGGSDGRVGSDGFAGTAAGPETRIELGTRLVVRDSTRAPRDSAGTRG</sequence>
<dbReference type="InterPro" id="IPR046335">
    <property type="entry name" value="LacI/GalR-like_sensor"/>
</dbReference>
<evidence type="ECO:0000256" key="4">
    <source>
        <dbReference type="SAM" id="MobiDB-lite"/>
    </source>
</evidence>
<dbReference type="Gene3D" id="3.40.50.2300">
    <property type="match status" value="2"/>
</dbReference>
<comment type="caution">
    <text evidence="6">The sequence shown here is derived from an EMBL/GenBank/DDBJ whole genome shotgun (WGS) entry which is preliminary data.</text>
</comment>
<dbReference type="InterPro" id="IPR010982">
    <property type="entry name" value="Lambda_DNA-bd_dom_sf"/>
</dbReference>
<keyword evidence="2 6" id="KW-0238">DNA-binding</keyword>
<dbReference type="RefSeq" id="WP_209342814.1">
    <property type="nucleotide sequence ID" value="NZ_JAGIQL010000109.1"/>
</dbReference>
<feature type="region of interest" description="Disordered" evidence="4">
    <location>
        <begin position="312"/>
        <end position="381"/>
    </location>
</feature>